<sequence>MYMNKIFKGSWAVACACTALSVQAQSLQQVAPLSTRMQAESEISPLQVASRNLPTFKAQAGKVVNVNHMNATSSQRFQKNARISGTNNQKPGTSYAVNKGVYNLVSGIALGQDGNGQAVYAEGGVLAYIDRPLTFHNTTPLCDDFSWAFGGSTYTEDSLSMRPYFPNNGFYFDTPVLTATLGSADSTYQLGAHIDATTHKKVPGMVAASLMAYVYNVDADATPFVDTYYTTMSSTDPWNNVLFGADNTYKSSYVEWFDAPIEGGIMLWGTHFYVMTPASVDLSNKTFQIDWVEVVGEEDKKLRSFQARPELNQSTSSLRLWDINVNTETPTTLVKNEFYVMITGPQDGTKWALMHQLNRAELTNPDKNTAYYVPTTGEFAGKLCQYVFIATDTEGKEYEFTYNTSLDIHMFVATPYIIMSEDDATATIVQQDELELNIDGETHNYLLMDWFGTASSGTTISASISESTDGDWLTVTQPVQAGTDANRKNYFSMSLKATSKDWLLEGRRATLTLKDDRGFSRDIVVYQGDRDAADDALSISEINAAGKVNASYANGKFTVTYPTDYVQVKVYTLSGQQVDSHVLSGNGKEEISAAALTDGVYLLQFVGKDTQTVKVMK</sequence>
<feature type="chain" id="PRO_5026648776" description="Secretion system C-terminal sorting domain-containing protein" evidence="1">
    <location>
        <begin position="25"/>
        <end position="617"/>
    </location>
</feature>
<dbReference type="EMBL" id="CACRUT010000016">
    <property type="protein sequence ID" value="VYU45848.1"/>
    <property type="molecule type" value="Genomic_DNA"/>
</dbReference>
<evidence type="ECO:0008006" key="3">
    <source>
        <dbReference type="Google" id="ProtNLM"/>
    </source>
</evidence>
<keyword evidence="1" id="KW-0732">Signal</keyword>
<evidence type="ECO:0000256" key="1">
    <source>
        <dbReference type="SAM" id="SignalP"/>
    </source>
</evidence>
<proteinExistence type="predicted"/>
<feature type="signal peptide" evidence="1">
    <location>
        <begin position="1"/>
        <end position="24"/>
    </location>
</feature>
<dbReference type="InterPro" id="IPR026444">
    <property type="entry name" value="Secre_tail"/>
</dbReference>
<organism evidence="2">
    <name type="scientific">Paraprevotella clara</name>
    <dbReference type="NCBI Taxonomy" id="454154"/>
    <lineage>
        <taxon>Bacteria</taxon>
        <taxon>Pseudomonadati</taxon>
        <taxon>Bacteroidota</taxon>
        <taxon>Bacteroidia</taxon>
        <taxon>Bacteroidales</taxon>
        <taxon>Prevotellaceae</taxon>
        <taxon>Paraprevotella</taxon>
    </lineage>
</organism>
<dbReference type="NCBIfam" id="TIGR04183">
    <property type="entry name" value="Por_Secre_tail"/>
    <property type="match status" value="1"/>
</dbReference>
<accession>A0A6N3F198</accession>
<protein>
    <recommendedName>
        <fullName evidence="3">Secretion system C-terminal sorting domain-containing protein</fullName>
    </recommendedName>
</protein>
<reference evidence="2" key="1">
    <citation type="submission" date="2019-11" db="EMBL/GenBank/DDBJ databases">
        <authorList>
            <person name="Feng L."/>
        </authorList>
    </citation>
    <scope>NUCLEOTIDE SEQUENCE</scope>
    <source>
        <strain evidence="2">PclaraLFYP37</strain>
    </source>
</reference>
<gene>
    <name evidence="2" type="ORF">PCLFYP37_02974</name>
</gene>
<evidence type="ECO:0000313" key="2">
    <source>
        <dbReference type="EMBL" id="VYU45848.1"/>
    </source>
</evidence>
<dbReference type="AlphaFoldDB" id="A0A6N3F198"/>
<name>A0A6N3F198_9BACT</name>